<accession>A0AAN8XQA7</accession>
<protein>
    <submittedName>
        <fullName evidence="2">Uncharacterized protein</fullName>
    </submittedName>
</protein>
<evidence type="ECO:0000313" key="3">
    <source>
        <dbReference type="Proteomes" id="UP001381693"/>
    </source>
</evidence>
<gene>
    <name evidence="2" type="ORF">SK128_022959</name>
</gene>
<reference evidence="2 3" key="1">
    <citation type="submission" date="2023-11" db="EMBL/GenBank/DDBJ databases">
        <title>Halocaridina rubra genome assembly.</title>
        <authorList>
            <person name="Smith C."/>
        </authorList>
    </citation>
    <scope>NUCLEOTIDE SEQUENCE [LARGE SCALE GENOMIC DNA]</scope>
    <source>
        <strain evidence="2">EP-1</strain>
        <tissue evidence="2">Whole</tissue>
    </source>
</reference>
<sequence>MLALPIPDLKAQVEEEENTTNRWWRDVKGRWQRRNITKGRGGESALSSLLGGDREGSA</sequence>
<evidence type="ECO:0000256" key="1">
    <source>
        <dbReference type="SAM" id="MobiDB-lite"/>
    </source>
</evidence>
<evidence type="ECO:0000313" key="2">
    <source>
        <dbReference type="EMBL" id="KAK7083743.1"/>
    </source>
</evidence>
<dbReference type="AlphaFoldDB" id="A0AAN8XQA7"/>
<feature type="non-terminal residue" evidence="2">
    <location>
        <position position="58"/>
    </location>
</feature>
<comment type="caution">
    <text evidence="2">The sequence shown here is derived from an EMBL/GenBank/DDBJ whole genome shotgun (WGS) entry which is preliminary data.</text>
</comment>
<feature type="region of interest" description="Disordered" evidence="1">
    <location>
        <begin position="35"/>
        <end position="58"/>
    </location>
</feature>
<organism evidence="2 3">
    <name type="scientific">Halocaridina rubra</name>
    <name type="common">Hawaiian red shrimp</name>
    <dbReference type="NCBI Taxonomy" id="373956"/>
    <lineage>
        <taxon>Eukaryota</taxon>
        <taxon>Metazoa</taxon>
        <taxon>Ecdysozoa</taxon>
        <taxon>Arthropoda</taxon>
        <taxon>Crustacea</taxon>
        <taxon>Multicrustacea</taxon>
        <taxon>Malacostraca</taxon>
        <taxon>Eumalacostraca</taxon>
        <taxon>Eucarida</taxon>
        <taxon>Decapoda</taxon>
        <taxon>Pleocyemata</taxon>
        <taxon>Caridea</taxon>
        <taxon>Atyoidea</taxon>
        <taxon>Atyidae</taxon>
        <taxon>Halocaridina</taxon>
    </lineage>
</organism>
<proteinExistence type="predicted"/>
<name>A0AAN8XQA7_HALRR</name>
<dbReference type="EMBL" id="JAXCGZ010002589">
    <property type="protein sequence ID" value="KAK7083743.1"/>
    <property type="molecule type" value="Genomic_DNA"/>
</dbReference>
<dbReference type="Proteomes" id="UP001381693">
    <property type="component" value="Unassembled WGS sequence"/>
</dbReference>
<keyword evidence="3" id="KW-1185">Reference proteome</keyword>